<dbReference type="GeneID" id="6756642"/>
<dbReference type="CTD" id="6756642"/>
<dbReference type="Gene3D" id="2.60.220.50">
    <property type="match status" value="1"/>
</dbReference>
<gene>
    <name evidence="6" type="ORF">TRIADDRAFT_59355</name>
</gene>
<dbReference type="Pfam" id="PF00002">
    <property type="entry name" value="7tm_2"/>
    <property type="match status" value="1"/>
</dbReference>
<dbReference type="InterPro" id="IPR000832">
    <property type="entry name" value="GPCR_2_secretin-like"/>
</dbReference>
<keyword evidence="4 5" id="KW-0472">Membrane</keyword>
<dbReference type="InterPro" id="IPR046338">
    <property type="entry name" value="GAIN_dom_sf"/>
</dbReference>
<comment type="subcellular location">
    <subcellularLocation>
        <location evidence="1">Membrane</location>
        <topology evidence="1">Multi-pass membrane protein</topology>
    </subcellularLocation>
</comment>
<dbReference type="RefSeq" id="XP_002115429.1">
    <property type="nucleotide sequence ID" value="XM_002115393.1"/>
</dbReference>
<keyword evidence="7" id="KW-1185">Reference proteome</keyword>
<evidence type="ECO:0000256" key="4">
    <source>
        <dbReference type="ARBA" id="ARBA00023136"/>
    </source>
</evidence>
<evidence type="ECO:0000313" key="7">
    <source>
        <dbReference type="Proteomes" id="UP000009022"/>
    </source>
</evidence>
<name>B3S4V0_TRIAD</name>
<dbReference type="AlphaFoldDB" id="B3S4V0"/>
<dbReference type="EMBL" id="DS985250">
    <property type="protein sequence ID" value="EDV22274.1"/>
    <property type="molecule type" value="Genomic_DNA"/>
</dbReference>
<evidence type="ECO:0000256" key="2">
    <source>
        <dbReference type="ARBA" id="ARBA00022692"/>
    </source>
</evidence>
<feature type="transmembrane region" description="Helical" evidence="5">
    <location>
        <begin position="241"/>
        <end position="263"/>
    </location>
</feature>
<feature type="transmembrane region" description="Helical" evidence="5">
    <location>
        <begin position="205"/>
        <end position="229"/>
    </location>
</feature>
<dbReference type="Proteomes" id="UP000009022">
    <property type="component" value="Unassembled WGS sequence"/>
</dbReference>
<sequence length="330" mass="37054">MDDLISSFSNTTKQFSATLALENFAIDNQTQIILPGVYAILTYQLYHLNNNYKSDTINLMIKNTTDTVTPLIQVPIATNVNYREGFISVIAVIVNKTNLPVDISSIRQAPIVFLVINATSDQIFIHPIRVTFTDTDNVRNKQCAYWIQSIHQPEDGYWSNKGIKTSYSSDRSVLCQFNKTQEISYAITLIQQKPIATEESICQKFGIFTSGLGLTAVLWLLVDCIARYVDTKGRKFGRNIMFIFLSLGYVFPALLTAAIASIFERNQFGGYYLCLLSKNSFLIGPYIAAFVIVFMIGMALNILNVKATSHRESQEGVENESKNSCQSIHK</sequence>
<evidence type="ECO:0000256" key="1">
    <source>
        <dbReference type="ARBA" id="ARBA00004141"/>
    </source>
</evidence>
<dbReference type="GO" id="GO:0016020">
    <property type="term" value="C:membrane"/>
    <property type="evidence" value="ECO:0007669"/>
    <property type="project" value="UniProtKB-SubCell"/>
</dbReference>
<organism evidence="6 7">
    <name type="scientific">Trichoplax adhaerens</name>
    <name type="common">Trichoplax reptans</name>
    <dbReference type="NCBI Taxonomy" id="10228"/>
    <lineage>
        <taxon>Eukaryota</taxon>
        <taxon>Metazoa</taxon>
        <taxon>Placozoa</taxon>
        <taxon>Uniplacotomia</taxon>
        <taxon>Trichoplacea</taxon>
        <taxon>Trichoplacidae</taxon>
        <taxon>Trichoplax</taxon>
    </lineage>
</organism>
<evidence type="ECO:0000256" key="3">
    <source>
        <dbReference type="ARBA" id="ARBA00022989"/>
    </source>
</evidence>
<evidence type="ECO:0008006" key="8">
    <source>
        <dbReference type="Google" id="ProtNLM"/>
    </source>
</evidence>
<protein>
    <recommendedName>
        <fullName evidence="8">G-protein coupled receptors family 2 profile 2 domain-containing protein</fullName>
    </recommendedName>
</protein>
<proteinExistence type="predicted"/>
<feature type="transmembrane region" description="Helical" evidence="5">
    <location>
        <begin position="283"/>
        <end position="303"/>
    </location>
</feature>
<reference evidence="6 7" key="1">
    <citation type="journal article" date="2008" name="Nature">
        <title>The Trichoplax genome and the nature of placozoans.</title>
        <authorList>
            <person name="Srivastava M."/>
            <person name="Begovic E."/>
            <person name="Chapman J."/>
            <person name="Putnam N.H."/>
            <person name="Hellsten U."/>
            <person name="Kawashima T."/>
            <person name="Kuo A."/>
            <person name="Mitros T."/>
            <person name="Salamov A."/>
            <person name="Carpenter M.L."/>
            <person name="Signorovitch A.Y."/>
            <person name="Moreno M.A."/>
            <person name="Kamm K."/>
            <person name="Grimwood J."/>
            <person name="Schmutz J."/>
            <person name="Shapiro H."/>
            <person name="Grigoriev I.V."/>
            <person name="Buss L.W."/>
            <person name="Schierwater B."/>
            <person name="Dellaporta S.L."/>
            <person name="Rokhsar D.S."/>
        </authorList>
    </citation>
    <scope>NUCLEOTIDE SEQUENCE [LARGE SCALE GENOMIC DNA]</scope>
    <source>
        <strain evidence="6 7">Grell-BS-1999</strain>
    </source>
</reference>
<evidence type="ECO:0000313" key="6">
    <source>
        <dbReference type="EMBL" id="EDV22274.1"/>
    </source>
</evidence>
<dbReference type="InParanoid" id="B3S4V0"/>
<keyword evidence="2 5" id="KW-0812">Transmembrane</keyword>
<dbReference type="GO" id="GO:0004930">
    <property type="term" value="F:G protein-coupled receptor activity"/>
    <property type="evidence" value="ECO:0007669"/>
    <property type="project" value="InterPro"/>
</dbReference>
<dbReference type="KEGG" id="tad:TRIADDRAFT_59355"/>
<evidence type="ECO:0000256" key="5">
    <source>
        <dbReference type="SAM" id="Phobius"/>
    </source>
</evidence>
<accession>B3S4V0</accession>
<dbReference type="PhylomeDB" id="B3S4V0"/>
<dbReference type="HOGENOM" id="CLU_842876_0_0_1"/>
<keyword evidence="3 5" id="KW-1133">Transmembrane helix</keyword>